<dbReference type="InterPro" id="IPR050681">
    <property type="entry name" value="CDF/SLC30A"/>
</dbReference>
<dbReference type="Pfam" id="PF01545">
    <property type="entry name" value="Cation_efflux"/>
    <property type="match status" value="1"/>
</dbReference>
<organism evidence="12 13">
    <name type="scientific">Pseudoalteromonas qingdaonensis</name>
    <dbReference type="NCBI Taxonomy" id="3131913"/>
    <lineage>
        <taxon>Bacteria</taxon>
        <taxon>Pseudomonadati</taxon>
        <taxon>Pseudomonadota</taxon>
        <taxon>Gammaproteobacteria</taxon>
        <taxon>Alteromonadales</taxon>
        <taxon>Pseudoalteromonadaceae</taxon>
        <taxon>Pseudoalteromonas</taxon>
    </lineage>
</organism>
<dbReference type="PANTHER" id="PTHR11562">
    <property type="entry name" value="CATION EFFLUX PROTEIN/ ZINC TRANSPORTER"/>
    <property type="match status" value="1"/>
</dbReference>
<keyword evidence="3" id="KW-0813">Transport</keyword>
<sequence>MTDITTHQASRKRLLIALSITCSFMVIQLVAAYFANSLAVFADAGHLFVHNSTLFIAILASSIAIHLARNFNDGFNKAELVGGLINGSLYLAISLTILTLGTDRFVDMHHGHERGEVNPQIMALVSILGFVFHGSAAWVLYKGRKESINVYAVFLHTFFDLLSTVTTLLASVIIVFTGWQQVDVLFSMLIAVFVLVTGLRLIYQCLQRLRGAAPALPKAARVEKALAQLDHVASVHNVTVSMVDNAPAVGAHIVLKHHCTLAAHDAKCRAAAERMLQSKFSIGHSVLQIEASAIDGNHQPCGVSGAN</sequence>
<evidence type="ECO:0000256" key="2">
    <source>
        <dbReference type="ARBA" id="ARBA00008873"/>
    </source>
</evidence>
<comment type="subcellular location">
    <subcellularLocation>
        <location evidence="1">Membrane</location>
        <topology evidence="1">Multi-pass membrane protein</topology>
    </subcellularLocation>
</comment>
<dbReference type="InterPro" id="IPR002524">
    <property type="entry name" value="Cation_efflux"/>
</dbReference>
<evidence type="ECO:0000259" key="11">
    <source>
        <dbReference type="Pfam" id="PF16916"/>
    </source>
</evidence>
<keyword evidence="7" id="KW-0406">Ion transport</keyword>
<keyword evidence="5" id="KW-0864">Zinc transport</keyword>
<feature type="transmembrane region" description="Helical" evidence="9">
    <location>
        <begin position="47"/>
        <end position="68"/>
    </location>
</feature>
<dbReference type="PANTHER" id="PTHR11562:SF17">
    <property type="entry name" value="RE54080P-RELATED"/>
    <property type="match status" value="1"/>
</dbReference>
<comment type="similarity">
    <text evidence="2">Belongs to the cation diffusion facilitator (CDF) transporter (TC 2.A.4) family. SLC30A subfamily.</text>
</comment>
<evidence type="ECO:0000256" key="9">
    <source>
        <dbReference type="SAM" id="Phobius"/>
    </source>
</evidence>
<feature type="domain" description="Cation efflux protein cytoplasmic" evidence="11">
    <location>
        <begin position="220"/>
        <end position="290"/>
    </location>
</feature>
<evidence type="ECO:0000313" key="13">
    <source>
        <dbReference type="Proteomes" id="UP001447008"/>
    </source>
</evidence>
<dbReference type="Proteomes" id="UP001447008">
    <property type="component" value="Unassembled WGS sequence"/>
</dbReference>
<dbReference type="SUPFAM" id="SSF161111">
    <property type="entry name" value="Cation efflux protein transmembrane domain-like"/>
    <property type="match status" value="1"/>
</dbReference>
<name>A0ABU9MY78_9GAMM</name>
<proteinExistence type="inferred from homology"/>
<gene>
    <name evidence="12" type="ORF">WCN91_05565</name>
</gene>
<dbReference type="InterPro" id="IPR058533">
    <property type="entry name" value="Cation_efflux_TM"/>
</dbReference>
<protein>
    <submittedName>
        <fullName evidence="12">Cation diffusion facilitator family transporter</fullName>
    </submittedName>
</protein>
<dbReference type="InterPro" id="IPR027469">
    <property type="entry name" value="Cation_efflux_TMD_sf"/>
</dbReference>
<feature type="transmembrane region" description="Helical" evidence="9">
    <location>
        <begin position="185"/>
        <end position="203"/>
    </location>
</feature>
<feature type="domain" description="Cation efflux protein transmembrane" evidence="10">
    <location>
        <begin position="14"/>
        <end position="209"/>
    </location>
</feature>
<feature type="transmembrane region" description="Helical" evidence="9">
    <location>
        <begin position="121"/>
        <end position="141"/>
    </location>
</feature>
<keyword evidence="8 9" id="KW-0472">Membrane</keyword>
<keyword evidence="4 9" id="KW-0812">Transmembrane</keyword>
<evidence type="ECO:0000256" key="3">
    <source>
        <dbReference type="ARBA" id="ARBA00022448"/>
    </source>
</evidence>
<keyword evidence="6 9" id="KW-1133">Transmembrane helix</keyword>
<dbReference type="Gene3D" id="1.20.1510.10">
    <property type="entry name" value="Cation efflux protein transmembrane domain"/>
    <property type="match status" value="1"/>
</dbReference>
<keyword evidence="13" id="KW-1185">Reference proteome</keyword>
<reference evidence="12 13" key="1">
    <citation type="submission" date="2024-03" db="EMBL/GenBank/DDBJ databases">
        <title>Pseudoalteromonas qingdaonensis sp. nov., isolated from the intestines of marine benthic organisms.</title>
        <authorList>
            <person name="Lin X."/>
            <person name="Fang S."/>
            <person name="Hu X."/>
        </authorList>
    </citation>
    <scope>NUCLEOTIDE SEQUENCE [LARGE SCALE GENOMIC DNA]</scope>
    <source>
        <strain evidence="12 13">YIC-827</strain>
    </source>
</reference>
<dbReference type="InterPro" id="IPR027470">
    <property type="entry name" value="Cation_efflux_CTD"/>
</dbReference>
<evidence type="ECO:0000256" key="6">
    <source>
        <dbReference type="ARBA" id="ARBA00022989"/>
    </source>
</evidence>
<feature type="transmembrane region" description="Helical" evidence="9">
    <location>
        <begin position="14"/>
        <end position="35"/>
    </location>
</feature>
<evidence type="ECO:0000259" key="10">
    <source>
        <dbReference type="Pfam" id="PF01545"/>
    </source>
</evidence>
<dbReference type="NCBIfam" id="TIGR01297">
    <property type="entry name" value="CDF"/>
    <property type="match status" value="1"/>
</dbReference>
<feature type="transmembrane region" description="Helical" evidence="9">
    <location>
        <begin position="80"/>
        <end position="101"/>
    </location>
</feature>
<evidence type="ECO:0000256" key="5">
    <source>
        <dbReference type="ARBA" id="ARBA00022906"/>
    </source>
</evidence>
<dbReference type="InterPro" id="IPR036837">
    <property type="entry name" value="Cation_efflux_CTD_sf"/>
</dbReference>
<evidence type="ECO:0000256" key="4">
    <source>
        <dbReference type="ARBA" id="ARBA00022692"/>
    </source>
</evidence>
<dbReference type="RefSeq" id="WP_342677086.1">
    <property type="nucleotide sequence ID" value="NZ_JBCGCU010000004.1"/>
</dbReference>
<comment type="caution">
    <text evidence="12">The sequence shown here is derived from an EMBL/GenBank/DDBJ whole genome shotgun (WGS) entry which is preliminary data.</text>
</comment>
<accession>A0ABU9MY78</accession>
<keyword evidence="5" id="KW-0862">Zinc</keyword>
<feature type="transmembrane region" description="Helical" evidence="9">
    <location>
        <begin position="153"/>
        <end position="179"/>
    </location>
</feature>
<dbReference type="EMBL" id="JBCGCU010000004">
    <property type="protein sequence ID" value="MEM0514898.1"/>
    <property type="molecule type" value="Genomic_DNA"/>
</dbReference>
<evidence type="ECO:0000256" key="1">
    <source>
        <dbReference type="ARBA" id="ARBA00004141"/>
    </source>
</evidence>
<dbReference type="Pfam" id="PF16916">
    <property type="entry name" value="ZT_dimer"/>
    <property type="match status" value="1"/>
</dbReference>
<evidence type="ECO:0000313" key="12">
    <source>
        <dbReference type="EMBL" id="MEM0514898.1"/>
    </source>
</evidence>
<evidence type="ECO:0000256" key="7">
    <source>
        <dbReference type="ARBA" id="ARBA00023065"/>
    </source>
</evidence>
<evidence type="ECO:0000256" key="8">
    <source>
        <dbReference type="ARBA" id="ARBA00023136"/>
    </source>
</evidence>
<dbReference type="SUPFAM" id="SSF160240">
    <property type="entry name" value="Cation efflux protein cytoplasmic domain-like"/>
    <property type="match status" value="1"/>
</dbReference>